<evidence type="ECO:0000313" key="1">
    <source>
        <dbReference type="EMBL" id="KAK0403270.1"/>
    </source>
</evidence>
<dbReference type="Proteomes" id="UP001175271">
    <property type="component" value="Unassembled WGS sequence"/>
</dbReference>
<evidence type="ECO:0000313" key="2">
    <source>
        <dbReference type="Proteomes" id="UP001175271"/>
    </source>
</evidence>
<dbReference type="EMBL" id="JAUCMV010000004">
    <property type="protein sequence ID" value="KAK0403270.1"/>
    <property type="molecule type" value="Genomic_DNA"/>
</dbReference>
<keyword evidence="2" id="KW-1185">Reference proteome</keyword>
<gene>
    <name evidence="1" type="ORF">QR680_016825</name>
</gene>
<name>A0AA39HCE0_9BILA</name>
<reference evidence="1" key="1">
    <citation type="submission" date="2023-06" db="EMBL/GenBank/DDBJ databases">
        <title>Genomic analysis of the entomopathogenic nematode Steinernema hermaphroditum.</title>
        <authorList>
            <person name="Schwarz E.M."/>
            <person name="Heppert J.K."/>
            <person name="Baniya A."/>
            <person name="Schwartz H.T."/>
            <person name="Tan C.-H."/>
            <person name="Antoshechkin I."/>
            <person name="Sternberg P.W."/>
            <person name="Goodrich-Blair H."/>
            <person name="Dillman A.R."/>
        </authorList>
    </citation>
    <scope>NUCLEOTIDE SEQUENCE</scope>
    <source>
        <strain evidence="1">PS9179</strain>
        <tissue evidence="1">Whole animal</tissue>
    </source>
</reference>
<proteinExistence type="predicted"/>
<dbReference type="AlphaFoldDB" id="A0AA39HCE0"/>
<sequence length="90" mass="10561">MWQINVSRPELCHSEQFRTLSATSFSHFIKEVLPYPTVSLLIMAQSRRFSLSAVTRTIQKAFQKCREFCGSKKQKYAGDFPFHYYKCVMV</sequence>
<accession>A0AA39HCE0</accession>
<protein>
    <submittedName>
        <fullName evidence="1">Uncharacterized protein</fullName>
    </submittedName>
</protein>
<organism evidence="1 2">
    <name type="scientific">Steinernema hermaphroditum</name>
    <dbReference type="NCBI Taxonomy" id="289476"/>
    <lineage>
        <taxon>Eukaryota</taxon>
        <taxon>Metazoa</taxon>
        <taxon>Ecdysozoa</taxon>
        <taxon>Nematoda</taxon>
        <taxon>Chromadorea</taxon>
        <taxon>Rhabditida</taxon>
        <taxon>Tylenchina</taxon>
        <taxon>Panagrolaimomorpha</taxon>
        <taxon>Strongyloidoidea</taxon>
        <taxon>Steinernematidae</taxon>
        <taxon>Steinernema</taxon>
    </lineage>
</organism>
<comment type="caution">
    <text evidence="1">The sequence shown here is derived from an EMBL/GenBank/DDBJ whole genome shotgun (WGS) entry which is preliminary data.</text>
</comment>